<dbReference type="AlphaFoldDB" id="A0A0F8X823"/>
<name>A0A0F8X823_9ZZZZ</name>
<comment type="caution">
    <text evidence="1">The sequence shown here is derived from an EMBL/GenBank/DDBJ whole genome shotgun (WGS) entry which is preliminary data.</text>
</comment>
<accession>A0A0F8X823</accession>
<protein>
    <submittedName>
        <fullName evidence="1">Uncharacterized protein</fullName>
    </submittedName>
</protein>
<reference evidence="1" key="1">
    <citation type="journal article" date="2015" name="Nature">
        <title>Complex archaea that bridge the gap between prokaryotes and eukaryotes.</title>
        <authorList>
            <person name="Spang A."/>
            <person name="Saw J.H."/>
            <person name="Jorgensen S.L."/>
            <person name="Zaremba-Niedzwiedzka K."/>
            <person name="Martijn J."/>
            <person name="Lind A.E."/>
            <person name="van Eijk R."/>
            <person name="Schleper C."/>
            <person name="Guy L."/>
            <person name="Ettema T.J."/>
        </authorList>
    </citation>
    <scope>NUCLEOTIDE SEQUENCE</scope>
</reference>
<organism evidence="1">
    <name type="scientific">marine sediment metagenome</name>
    <dbReference type="NCBI Taxonomy" id="412755"/>
    <lineage>
        <taxon>unclassified sequences</taxon>
        <taxon>metagenomes</taxon>
        <taxon>ecological metagenomes</taxon>
    </lineage>
</organism>
<gene>
    <name evidence="1" type="ORF">LCGC14_2978970</name>
</gene>
<sequence length="60" mass="6800">MKAYKITSESGGQPLIINDFRLLPDLIGDIEYDEVGDKYQIEVIEISDEAFYGLPEWGGF</sequence>
<proteinExistence type="predicted"/>
<evidence type="ECO:0000313" key="1">
    <source>
        <dbReference type="EMBL" id="KKK64958.1"/>
    </source>
</evidence>
<dbReference type="EMBL" id="LAZR01060787">
    <property type="protein sequence ID" value="KKK64958.1"/>
    <property type="molecule type" value="Genomic_DNA"/>
</dbReference>